<dbReference type="FunFam" id="3.30.70.1400:FF:000002">
    <property type="entry name" value="tRNA-modifying protein YgfZ"/>
    <property type="match status" value="1"/>
</dbReference>
<dbReference type="NCBIfam" id="NF007110">
    <property type="entry name" value="PRK09559.1"/>
    <property type="match status" value="1"/>
</dbReference>
<dbReference type="NCBIfam" id="TIGR03317">
    <property type="entry name" value="ygfZ_signature"/>
    <property type="match status" value="1"/>
</dbReference>
<organism evidence="6 7">
    <name type="scientific">Providencia alcalifaciens</name>
    <dbReference type="NCBI Taxonomy" id="126385"/>
    <lineage>
        <taxon>Bacteria</taxon>
        <taxon>Pseudomonadati</taxon>
        <taxon>Pseudomonadota</taxon>
        <taxon>Gammaproteobacteria</taxon>
        <taxon>Enterobacterales</taxon>
        <taxon>Morganellaceae</taxon>
        <taxon>Providencia</taxon>
    </lineage>
</organism>
<dbReference type="HAMAP" id="MF_01175">
    <property type="entry name" value="tRNA_modifying_YgfZ"/>
    <property type="match status" value="1"/>
</dbReference>
<dbReference type="Proteomes" id="UP000295055">
    <property type="component" value="Unassembled WGS sequence"/>
</dbReference>
<dbReference type="EMBL" id="SMAS01000002">
    <property type="protein sequence ID" value="TCT37043.1"/>
    <property type="molecule type" value="Genomic_DNA"/>
</dbReference>
<evidence type="ECO:0000256" key="2">
    <source>
        <dbReference type="ARBA" id="ARBA00022694"/>
    </source>
</evidence>
<feature type="binding site" evidence="4">
    <location>
        <position position="28"/>
    </location>
    <ligand>
        <name>folate</name>
        <dbReference type="ChEBI" id="CHEBI:62501"/>
    </ligand>
</feature>
<dbReference type="Gene3D" id="3.30.70.1400">
    <property type="entry name" value="Aminomethyltransferase beta-barrel domains"/>
    <property type="match status" value="1"/>
</dbReference>
<evidence type="ECO:0000259" key="5">
    <source>
        <dbReference type="Pfam" id="PF21130"/>
    </source>
</evidence>
<feature type="domain" description="tRNA-modifying protein YgfZ-like beta-barrel" evidence="5">
    <location>
        <begin position="243"/>
        <end position="310"/>
    </location>
</feature>
<accession>A0A4R3NQ12</accession>
<dbReference type="GO" id="GO:0005542">
    <property type="term" value="F:folic acid binding"/>
    <property type="evidence" value="ECO:0007669"/>
    <property type="project" value="UniProtKB-UniRule"/>
</dbReference>
<comment type="function">
    <text evidence="4">Folate-binding protein involved in regulating the level of ATP-DnaA and in the modification of some tRNAs. It is probably a key factor in regulatory networks that act via tRNA modification, such as initiation of chromosomal replication.</text>
</comment>
<dbReference type="OrthoDB" id="9796287at2"/>
<dbReference type="Pfam" id="PF21130">
    <property type="entry name" value="YgfZ_barrel"/>
    <property type="match status" value="1"/>
</dbReference>
<dbReference type="GO" id="GO:0016226">
    <property type="term" value="P:iron-sulfur cluster assembly"/>
    <property type="evidence" value="ECO:0007669"/>
    <property type="project" value="TreeGrafter"/>
</dbReference>
<dbReference type="InterPro" id="IPR045179">
    <property type="entry name" value="YgfZ/GcvT"/>
</dbReference>
<gene>
    <name evidence="6" type="ORF">EC835_102508</name>
</gene>
<dbReference type="SUPFAM" id="SSF101790">
    <property type="entry name" value="Aminomethyltransferase beta-barrel domain"/>
    <property type="match status" value="1"/>
</dbReference>
<sequence>MTSHVDNAQQFPLDSQSLPLVLISLENWELIHLHGADAEKYLQGQVTADISTLEHAHTLTAHCDPKGKMWSDLRLFQHLAGYSYIERRSVADAQLAELKKYAVFSKVTFEKKPELKLLGVAGQGAREALSSVFATLPDTQNQVIAEGNSTLLHFDLPAERFLIITDETTAQNITETLNATLVSDQQWLALEIAAGFAVIDQENSAQHLPQAANLQAIPHGISFKKGCYTGQEMVARAKFRGANKRAMYWLTGTGSSLPTIGDGVEWQLGENWRRTGTVLAAVRLGNGELSIQIIMNNDMEADSVFRVMGDEQSRLTIAPLPYSLEEDK</sequence>
<evidence type="ECO:0000313" key="7">
    <source>
        <dbReference type="Proteomes" id="UP000295055"/>
    </source>
</evidence>
<dbReference type="GO" id="GO:0005737">
    <property type="term" value="C:cytoplasm"/>
    <property type="evidence" value="ECO:0007669"/>
    <property type="project" value="UniProtKB-SubCell"/>
</dbReference>
<evidence type="ECO:0000256" key="4">
    <source>
        <dbReference type="HAMAP-Rule" id="MF_01175"/>
    </source>
</evidence>
<dbReference type="SUPFAM" id="SSF103025">
    <property type="entry name" value="Folate-binding domain"/>
    <property type="match status" value="1"/>
</dbReference>
<dbReference type="InterPro" id="IPR017703">
    <property type="entry name" value="YgfZ/GCV_T_CS"/>
</dbReference>
<dbReference type="PANTHER" id="PTHR22602:SF0">
    <property type="entry name" value="TRANSFERASE CAF17, MITOCHONDRIAL-RELATED"/>
    <property type="match status" value="1"/>
</dbReference>
<keyword evidence="3 4" id="KW-0290">Folate-binding</keyword>
<keyword evidence="2 4" id="KW-0819">tRNA processing</keyword>
<name>A0A4R3NQ12_9GAMM</name>
<dbReference type="AlphaFoldDB" id="A0A4R3NQ12"/>
<proteinExistence type="inferred from homology"/>
<dbReference type="GO" id="GO:0009451">
    <property type="term" value="P:RNA modification"/>
    <property type="evidence" value="ECO:0007669"/>
    <property type="project" value="InterPro"/>
</dbReference>
<comment type="subcellular location">
    <subcellularLocation>
        <location evidence="4">Cytoplasm</location>
    </subcellularLocation>
</comment>
<dbReference type="InterPro" id="IPR048451">
    <property type="entry name" value="YgfZ_barrel"/>
</dbReference>
<keyword evidence="1 4" id="KW-0963">Cytoplasm</keyword>
<evidence type="ECO:0000256" key="3">
    <source>
        <dbReference type="ARBA" id="ARBA00022954"/>
    </source>
</evidence>
<dbReference type="RefSeq" id="WP_132495770.1">
    <property type="nucleotide sequence ID" value="NZ_SMAS01000002.1"/>
</dbReference>
<dbReference type="Gene3D" id="2.40.30.160">
    <property type="match status" value="1"/>
</dbReference>
<feature type="binding site" evidence="4">
    <location>
        <position position="187"/>
    </location>
    <ligand>
        <name>folate</name>
        <dbReference type="ChEBI" id="CHEBI:62501"/>
    </ligand>
</feature>
<evidence type="ECO:0000256" key="1">
    <source>
        <dbReference type="ARBA" id="ARBA00022490"/>
    </source>
</evidence>
<reference evidence="6 7" key="1">
    <citation type="submission" date="2019-03" db="EMBL/GenBank/DDBJ databases">
        <title>Genomic analyses of the natural microbiome of Caenorhabditis elegans.</title>
        <authorList>
            <person name="Samuel B."/>
        </authorList>
    </citation>
    <scope>NUCLEOTIDE SEQUENCE [LARGE SCALE GENOMIC DNA]</scope>
    <source>
        <strain evidence="6 7">JUb102</strain>
    </source>
</reference>
<dbReference type="GO" id="GO:0008033">
    <property type="term" value="P:tRNA processing"/>
    <property type="evidence" value="ECO:0007669"/>
    <property type="project" value="UniProtKB-UniRule"/>
</dbReference>
<dbReference type="InterPro" id="IPR029043">
    <property type="entry name" value="GcvT/YgfZ_C"/>
</dbReference>
<protein>
    <recommendedName>
        <fullName evidence="4">tRNA-modifying protein YgfZ</fullName>
    </recommendedName>
</protein>
<dbReference type="Gene3D" id="3.30.70.1630">
    <property type="match status" value="1"/>
</dbReference>
<dbReference type="InterPro" id="IPR023758">
    <property type="entry name" value="tRNA-modifying_YgfZ"/>
</dbReference>
<evidence type="ECO:0000313" key="6">
    <source>
        <dbReference type="EMBL" id="TCT37043.1"/>
    </source>
</evidence>
<comment type="similarity">
    <text evidence="4">Belongs to the tRNA-modifying YgfZ family.</text>
</comment>
<dbReference type="FunFam" id="2.40.30.160:FF:000001">
    <property type="entry name" value="tRNA-modifying protein YgfZ"/>
    <property type="match status" value="1"/>
</dbReference>
<dbReference type="PANTHER" id="PTHR22602">
    <property type="entry name" value="TRANSFERASE CAF17, MITOCHONDRIAL-RELATED"/>
    <property type="match status" value="1"/>
</dbReference>
<comment type="caution">
    <text evidence="6">The sequence shown here is derived from an EMBL/GenBank/DDBJ whole genome shotgun (WGS) entry which is preliminary data.</text>
</comment>